<organism evidence="2 3">
    <name type="scientific">Parasponia andersonii</name>
    <name type="common">Sponia andersonii</name>
    <dbReference type="NCBI Taxonomy" id="3476"/>
    <lineage>
        <taxon>Eukaryota</taxon>
        <taxon>Viridiplantae</taxon>
        <taxon>Streptophyta</taxon>
        <taxon>Embryophyta</taxon>
        <taxon>Tracheophyta</taxon>
        <taxon>Spermatophyta</taxon>
        <taxon>Magnoliopsida</taxon>
        <taxon>eudicotyledons</taxon>
        <taxon>Gunneridae</taxon>
        <taxon>Pentapetalae</taxon>
        <taxon>rosids</taxon>
        <taxon>fabids</taxon>
        <taxon>Rosales</taxon>
        <taxon>Cannabaceae</taxon>
        <taxon>Parasponia</taxon>
    </lineage>
</organism>
<name>A0A2P5CM44_PARAD</name>
<accession>A0A2P5CM44</accession>
<gene>
    <name evidence="2" type="ORF">PanWU01x14_140860</name>
</gene>
<protein>
    <submittedName>
        <fullName evidence="2">Uncharacterized protein</fullName>
    </submittedName>
</protein>
<feature type="region of interest" description="Disordered" evidence="1">
    <location>
        <begin position="112"/>
        <end position="132"/>
    </location>
</feature>
<dbReference type="Proteomes" id="UP000237105">
    <property type="component" value="Unassembled WGS sequence"/>
</dbReference>
<proteinExistence type="predicted"/>
<reference evidence="3" key="1">
    <citation type="submission" date="2016-06" db="EMBL/GenBank/DDBJ databases">
        <title>Parallel loss of symbiosis genes in relatives of nitrogen-fixing non-legume Parasponia.</title>
        <authorList>
            <person name="Van Velzen R."/>
            <person name="Holmer R."/>
            <person name="Bu F."/>
            <person name="Rutten L."/>
            <person name="Van Zeijl A."/>
            <person name="Liu W."/>
            <person name="Santuari L."/>
            <person name="Cao Q."/>
            <person name="Sharma T."/>
            <person name="Shen D."/>
            <person name="Roswanjaya Y."/>
            <person name="Wardhani T."/>
            <person name="Kalhor M.S."/>
            <person name="Jansen J."/>
            <person name="Van den Hoogen J."/>
            <person name="Gungor B."/>
            <person name="Hartog M."/>
            <person name="Hontelez J."/>
            <person name="Verver J."/>
            <person name="Yang W.-C."/>
            <person name="Schijlen E."/>
            <person name="Repin R."/>
            <person name="Schilthuizen M."/>
            <person name="Schranz E."/>
            <person name="Heidstra R."/>
            <person name="Miyata K."/>
            <person name="Fedorova E."/>
            <person name="Kohlen W."/>
            <person name="Bisseling T."/>
            <person name="Smit S."/>
            <person name="Geurts R."/>
        </authorList>
    </citation>
    <scope>NUCLEOTIDE SEQUENCE [LARGE SCALE GENOMIC DNA]</scope>
    <source>
        <strain evidence="3">cv. WU1-14</strain>
    </source>
</reference>
<evidence type="ECO:0000313" key="2">
    <source>
        <dbReference type="EMBL" id="PON62093.1"/>
    </source>
</evidence>
<keyword evidence="3" id="KW-1185">Reference proteome</keyword>
<evidence type="ECO:0000256" key="1">
    <source>
        <dbReference type="SAM" id="MobiDB-lite"/>
    </source>
</evidence>
<evidence type="ECO:0000313" key="3">
    <source>
        <dbReference type="Proteomes" id="UP000237105"/>
    </source>
</evidence>
<dbReference type="AlphaFoldDB" id="A0A2P5CM44"/>
<dbReference type="EMBL" id="JXTB01000116">
    <property type="protein sequence ID" value="PON62093.1"/>
    <property type="molecule type" value="Genomic_DNA"/>
</dbReference>
<sequence length="132" mass="13970">MGLSSWRDSPKEIGNGVAVKDTSCGGYGDPGVLGSGVAPSTITLVPLGCTEEIQEGQATTLTQHLPKESIIRTLVNLVGVFSGSEGPVFNANSSEAEAWRIADVKRSKWKKAARSKRVASPKRPNSFSRSVL</sequence>
<comment type="caution">
    <text evidence="2">The sequence shown here is derived from an EMBL/GenBank/DDBJ whole genome shotgun (WGS) entry which is preliminary data.</text>
</comment>